<dbReference type="NCBIfam" id="NF045701">
    <property type="entry name" value="BenzalDHMdlD"/>
    <property type="match status" value="1"/>
</dbReference>
<evidence type="ECO:0000256" key="2">
    <source>
        <dbReference type="ARBA" id="ARBA00023002"/>
    </source>
</evidence>
<feature type="active site" evidence="4 5">
    <location>
        <position position="215"/>
    </location>
</feature>
<dbReference type="CDD" id="cd07087">
    <property type="entry name" value="ALDH_F3-13-14_CALDH-like"/>
    <property type="match status" value="1"/>
</dbReference>
<dbReference type="OrthoDB" id="9812625at2"/>
<evidence type="ECO:0000256" key="1">
    <source>
        <dbReference type="ARBA" id="ARBA00009986"/>
    </source>
</evidence>
<reference evidence="8 9" key="1">
    <citation type="submission" date="2017-12" db="EMBL/GenBank/DDBJ databases">
        <title>Characterization of six clinical isolates of Enterochimera gen. nov., a novel genus of the Yersiniaciae family and the three species Enterochimera arupensis sp. nov., Enterochimera coloradensis sp. nov, and Enterochimera californica sp. nov.</title>
        <authorList>
            <person name="Rossi A."/>
            <person name="Fisher M."/>
        </authorList>
    </citation>
    <scope>NUCLEOTIDE SEQUENCE [LARGE SCALE GENOMIC DNA]</scope>
    <source>
        <strain evidence="9">2016-Iso4</strain>
    </source>
</reference>
<accession>A0A2N5E466</accession>
<dbReference type="SUPFAM" id="SSF53720">
    <property type="entry name" value="ALDH-like"/>
    <property type="match status" value="1"/>
</dbReference>
<dbReference type="Gene3D" id="3.40.605.10">
    <property type="entry name" value="Aldehyde Dehydrogenase, Chain A, domain 1"/>
    <property type="match status" value="1"/>
</dbReference>
<dbReference type="GO" id="GO:0004029">
    <property type="term" value="F:aldehyde dehydrogenase (NAD+) activity"/>
    <property type="evidence" value="ECO:0007669"/>
    <property type="project" value="TreeGrafter"/>
</dbReference>
<dbReference type="InterPro" id="IPR054920">
    <property type="entry name" value="BenzalDHMdlD"/>
</dbReference>
<sequence>MNENFKQRVDKVFAAQKANFLSGNTQGYDFKIAQLMKLKAAILAHKEQIYDAMEKDLGRSHEGVDMGEINPIVDEIDFAIEHLAEWEKEERVPTPAILGDSESSITRESFGVTYIVVPFNYPVYLFAGPLIGAIIGGNTSIIKPSEATPETSRVIEDIVNNTFDASYIHVFQGARDENEYLLSLPFDMIFFTGSPQVGKIVMQAAAKNLTPVILELGGKSPAIIMEDADLDNAVEELVFARMMNSGQTCVAPDYIYAHESIKDRLIAKLRDALAPLYTKAGNNGKIITTRQFDALEEMLSKSRGNVVFRGESDRDNRYFGPAIVDNVDFQDSLMERELFAPIYPVLSYNDIRDVPVNINTYHPKPLATYVFTADVEKAREVIDQIPSGDAGVNAMMLHAFSPYLPFGGVGTSGLGHYHGKYSYEAFTHPKSLRVKRTA</sequence>
<evidence type="ECO:0000256" key="4">
    <source>
        <dbReference type="PIRSR" id="PIRSR036492-1"/>
    </source>
</evidence>
<dbReference type="InterPro" id="IPR012394">
    <property type="entry name" value="Aldehyde_DH_NAD(P)"/>
</dbReference>
<dbReference type="EMBL" id="PJZH01000008">
    <property type="protein sequence ID" value="PLR35641.1"/>
    <property type="molecule type" value="Genomic_DNA"/>
</dbReference>
<feature type="active site" evidence="4">
    <location>
        <position position="249"/>
    </location>
</feature>
<comment type="similarity">
    <text evidence="1 3 6">Belongs to the aldehyde dehydrogenase family.</text>
</comment>
<dbReference type="InterPro" id="IPR016162">
    <property type="entry name" value="Ald_DH_N"/>
</dbReference>
<feature type="domain" description="Aldehyde dehydrogenase" evidence="7">
    <location>
        <begin position="8"/>
        <end position="431"/>
    </location>
</feature>
<evidence type="ECO:0000313" key="9">
    <source>
        <dbReference type="Proteomes" id="UP000234503"/>
    </source>
</evidence>
<evidence type="ECO:0000313" key="8">
    <source>
        <dbReference type="EMBL" id="PLR35641.1"/>
    </source>
</evidence>
<dbReference type="GO" id="GO:0006081">
    <property type="term" value="P:aldehyde metabolic process"/>
    <property type="evidence" value="ECO:0007669"/>
    <property type="project" value="InterPro"/>
</dbReference>
<organism evidence="8 9">
    <name type="scientific">Chimaeribacter coloradensis</name>
    <dbReference type="NCBI Taxonomy" id="2060068"/>
    <lineage>
        <taxon>Bacteria</taxon>
        <taxon>Pseudomonadati</taxon>
        <taxon>Pseudomonadota</taxon>
        <taxon>Gammaproteobacteria</taxon>
        <taxon>Enterobacterales</taxon>
        <taxon>Yersiniaceae</taxon>
        <taxon>Chimaeribacter</taxon>
    </lineage>
</organism>
<dbReference type="PANTHER" id="PTHR43570:SF16">
    <property type="entry name" value="ALDEHYDE DEHYDROGENASE TYPE III, ISOFORM Q"/>
    <property type="match status" value="1"/>
</dbReference>
<dbReference type="FunFam" id="3.40.605.10:FF:000004">
    <property type="entry name" value="Aldehyde dehydrogenase"/>
    <property type="match status" value="1"/>
</dbReference>
<dbReference type="PIRSF" id="PIRSF036492">
    <property type="entry name" value="ALDH"/>
    <property type="match status" value="1"/>
</dbReference>
<dbReference type="InterPro" id="IPR015590">
    <property type="entry name" value="Aldehyde_DH_dom"/>
</dbReference>
<comment type="caution">
    <text evidence="8">The sequence shown here is derived from an EMBL/GenBank/DDBJ whole genome shotgun (WGS) entry which is preliminary data.</text>
</comment>
<dbReference type="GO" id="GO:0005737">
    <property type="term" value="C:cytoplasm"/>
    <property type="evidence" value="ECO:0007669"/>
    <property type="project" value="TreeGrafter"/>
</dbReference>
<evidence type="ECO:0000256" key="5">
    <source>
        <dbReference type="PROSITE-ProRule" id="PRU10007"/>
    </source>
</evidence>
<dbReference type="InterPro" id="IPR016163">
    <property type="entry name" value="Ald_DH_C"/>
</dbReference>
<dbReference type="Gene3D" id="3.40.309.10">
    <property type="entry name" value="Aldehyde Dehydrogenase, Chain A, domain 2"/>
    <property type="match status" value="1"/>
</dbReference>
<proteinExistence type="inferred from homology"/>
<evidence type="ECO:0000259" key="7">
    <source>
        <dbReference type="Pfam" id="PF00171"/>
    </source>
</evidence>
<dbReference type="Pfam" id="PF00171">
    <property type="entry name" value="Aldedh"/>
    <property type="match status" value="1"/>
</dbReference>
<protein>
    <recommendedName>
        <fullName evidence="3">Aldehyde dehydrogenase</fullName>
    </recommendedName>
</protein>
<dbReference type="PANTHER" id="PTHR43570">
    <property type="entry name" value="ALDEHYDE DEHYDROGENASE"/>
    <property type="match status" value="1"/>
</dbReference>
<dbReference type="InterPro" id="IPR016161">
    <property type="entry name" value="Ald_DH/histidinol_DH"/>
</dbReference>
<keyword evidence="2 3" id="KW-0560">Oxidoreductase</keyword>
<name>A0A2N5E466_9GAMM</name>
<dbReference type="PROSITE" id="PS00687">
    <property type="entry name" value="ALDEHYDE_DEHYDR_GLU"/>
    <property type="match status" value="1"/>
</dbReference>
<dbReference type="InterPro" id="IPR029510">
    <property type="entry name" value="Ald_DH_CS_GLU"/>
</dbReference>
<gene>
    <name evidence="8" type="ORF">CYR32_10645</name>
</gene>
<evidence type="ECO:0000256" key="3">
    <source>
        <dbReference type="PIRNR" id="PIRNR036492"/>
    </source>
</evidence>
<dbReference type="RefSeq" id="WP_101824376.1">
    <property type="nucleotide sequence ID" value="NZ_PJZH01000008.1"/>
</dbReference>
<keyword evidence="9" id="KW-1185">Reference proteome</keyword>
<evidence type="ECO:0000256" key="6">
    <source>
        <dbReference type="RuleBase" id="RU003345"/>
    </source>
</evidence>
<dbReference type="AlphaFoldDB" id="A0A2N5E466"/>
<dbReference type="Proteomes" id="UP000234503">
    <property type="component" value="Unassembled WGS sequence"/>
</dbReference>